<dbReference type="Proteomes" id="UP000015441">
    <property type="component" value="Unassembled WGS sequence"/>
</dbReference>
<proteinExistence type="predicted"/>
<feature type="signal peptide" evidence="1">
    <location>
        <begin position="1"/>
        <end position="28"/>
    </location>
</feature>
<keyword evidence="3" id="KW-1185">Reference proteome</keyword>
<dbReference type="InParanoid" id="N1JH14"/>
<gene>
    <name evidence="2" type="ORF">BGHDH14_bghG005940000001001</name>
</gene>
<feature type="chain" id="PRO_5004106903" evidence="1">
    <location>
        <begin position="29"/>
        <end position="317"/>
    </location>
</feature>
<evidence type="ECO:0000313" key="2">
    <source>
        <dbReference type="EMBL" id="CCU82169.1"/>
    </source>
</evidence>
<organism evidence="2 3">
    <name type="scientific">Blumeria graminis f. sp. hordei (strain DH14)</name>
    <name type="common">Barley powdery mildew</name>
    <name type="synonym">Oidium monilioides f. sp. hordei</name>
    <dbReference type="NCBI Taxonomy" id="546991"/>
    <lineage>
        <taxon>Eukaryota</taxon>
        <taxon>Fungi</taxon>
        <taxon>Dikarya</taxon>
        <taxon>Ascomycota</taxon>
        <taxon>Pezizomycotina</taxon>
        <taxon>Leotiomycetes</taxon>
        <taxon>Erysiphales</taxon>
        <taxon>Erysiphaceae</taxon>
        <taxon>Blumeria</taxon>
        <taxon>Blumeria hordei</taxon>
    </lineage>
</organism>
<accession>N1JH14</accession>
<protein>
    <submittedName>
        <fullName evidence="2">Putative effector protein</fullName>
    </submittedName>
</protein>
<dbReference type="AlphaFoldDB" id="N1JH14"/>
<keyword evidence="1" id="KW-0732">Signal</keyword>
<dbReference type="EMBL" id="CAUH01005940">
    <property type="protein sequence ID" value="CCU82169.1"/>
    <property type="molecule type" value="Genomic_DNA"/>
</dbReference>
<comment type="caution">
    <text evidence="2">The sequence shown here is derived from an EMBL/GenBank/DDBJ whole genome shotgun (WGS) entry which is preliminary data.</text>
</comment>
<dbReference type="OrthoDB" id="10364183at2759"/>
<evidence type="ECO:0000256" key="1">
    <source>
        <dbReference type="SAM" id="SignalP"/>
    </source>
</evidence>
<reference evidence="2 3" key="1">
    <citation type="journal article" date="2010" name="Science">
        <title>Genome expansion and gene loss in powdery mildew fungi reveal tradeoffs in extreme parasitism.</title>
        <authorList>
            <person name="Spanu P.D."/>
            <person name="Abbott J.C."/>
            <person name="Amselem J."/>
            <person name="Burgis T.A."/>
            <person name="Soanes D.M."/>
            <person name="Stueber K."/>
            <person name="Ver Loren van Themaat E."/>
            <person name="Brown J.K.M."/>
            <person name="Butcher S.A."/>
            <person name="Gurr S.J."/>
            <person name="Lebrun M.-H."/>
            <person name="Ridout C.J."/>
            <person name="Schulze-Lefert P."/>
            <person name="Talbot N.J."/>
            <person name="Ahmadinejad N."/>
            <person name="Ametz C."/>
            <person name="Barton G.R."/>
            <person name="Benjdia M."/>
            <person name="Bidzinski P."/>
            <person name="Bindschedler L.V."/>
            <person name="Both M."/>
            <person name="Brewer M.T."/>
            <person name="Cadle-Davidson L."/>
            <person name="Cadle-Davidson M.M."/>
            <person name="Collemare J."/>
            <person name="Cramer R."/>
            <person name="Frenkel O."/>
            <person name="Godfrey D."/>
            <person name="Harriman J."/>
            <person name="Hoede C."/>
            <person name="King B.C."/>
            <person name="Klages S."/>
            <person name="Kleemann J."/>
            <person name="Knoll D."/>
            <person name="Koti P.S."/>
            <person name="Kreplak J."/>
            <person name="Lopez-Ruiz F.J."/>
            <person name="Lu X."/>
            <person name="Maekawa T."/>
            <person name="Mahanil S."/>
            <person name="Micali C."/>
            <person name="Milgroom M.G."/>
            <person name="Montana G."/>
            <person name="Noir S."/>
            <person name="O'Connell R.J."/>
            <person name="Oberhaensli S."/>
            <person name="Parlange F."/>
            <person name="Pedersen C."/>
            <person name="Quesneville H."/>
            <person name="Reinhardt R."/>
            <person name="Rott M."/>
            <person name="Sacristan S."/>
            <person name="Schmidt S.M."/>
            <person name="Schoen M."/>
            <person name="Skamnioti P."/>
            <person name="Sommer H."/>
            <person name="Stephens A."/>
            <person name="Takahara H."/>
            <person name="Thordal-Christensen H."/>
            <person name="Vigouroux M."/>
            <person name="Wessling R."/>
            <person name="Wicker T."/>
            <person name="Panstruga R."/>
        </authorList>
    </citation>
    <scope>NUCLEOTIDE SEQUENCE [LARGE SCALE GENOMIC DNA]</scope>
    <source>
        <strain evidence="2">DH14</strain>
    </source>
</reference>
<name>N1JH14_BLUG1</name>
<sequence length="317" mass="36560">MKYLHQISRSQSLWIKALFLLLLSSAHASLLQRGINLSDQPGYHCKKKVYPFSEVENVRKAACNAFVSKNKRSKRPLVHTYDTEVENLIYEWKFPMSVFTQYGGKSREEKEKIIFNNNCELKDVLYRDSDSHKYEPCTIVPEASTSTNPGINQVHTETSVQCGSLSWEIKDIQRHKIRGLSQFLDTFIEVEHSSHNIDGPWKRTLLKKNVIIKQVGKSVQSVKGKNRLIILKVQNIPYEIMVNNQYEAQGIIVTHYISHKLISAVNSNGVKINPSRQKPIRDKQSIRLVCLLEKPFPLFPNEKISNEVKSLKRKSRD</sequence>
<dbReference type="HOGENOM" id="CLU_927462_0_0_1"/>
<evidence type="ECO:0000313" key="3">
    <source>
        <dbReference type="Proteomes" id="UP000015441"/>
    </source>
</evidence>